<dbReference type="InterPro" id="IPR003658">
    <property type="entry name" value="Anti-sigma_ant"/>
</dbReference>
<dbReference type="PROSITE" id="PS50801">
    <property type="entry name" value="STAS"/>
    <property type="match status" value="1"/>
</dbReference>
<keyword evidence="5" id="KW-1185">Reference proteome</keyword>
<dbReference type="InterPro" id="IPR036513">
    <property type="entry name" value="STAS_dom_sf"/>
</dbReference>
<organism evidence="4 5">
    <name type="scientific">Luedemannella helvata</name>
    <dbReference type="NCBI Taxonomy" id="349315"/>
    <lineage>
        <taxon>Bacteria</taxon>
        <taxon>Bacillati</taxon>
        <taxon>Actinomycetota</taxon>
        <taxon>Actinomycetes</taxon>
        <taxon>Micromonosporales</taxon>
        <taxon>Micromonosporaceae</taxon>
        <taxon>Luedemannella</taxon>
    </lineage>
</organism>
<dbReference type="Pfam" id="PF13466">
    <property type="entry name" value="STAS_2"/>
    <property type="match status" value="1"/>
</dbReference>
<dbReference type="InterPro" id="IPR058548">
    <property type="entry name" value="MlaB-like_STAS"/>
</dbReference>
<proteinExistence type="inferred from homology"/>
<evidence type="ECO:0000256" key="2">
    <source>
        <dbReference type="RuleBase" id="RU003749"/>
    </source>
</evidence>
<dbReference type="PANTHER" id="PTHR33495:SF2">
    <property type="entry name" value="ANTI-SIGMA FACTOR ANTAGONIST TM_1081-RELATED"/>
    <property type="match status" value="1"/>
</dbReference>
<comment type="similarity">
    <text evidence="1 2">Belongs to the anti-sigma-factor antagonist family.</text>
</comment>
<feature type="domain" description="STAS" evidence="3">
    <location>
        <begin position="22"/>
        <end position="113"/>
    </location>
</feature>
<evidence type="ECO:0000259" key="3">
    <source>
        <dbReference type="PROSITE" id="PS50801"/>
    </source>
</evidence>
<dbReference type="PANTHER" id="PTHR33495">
    <property type="entry name" value="ANTI-SIGMA FACTOR ANTAGONIST TM_1081-RELATED-RELATED"/>
    <property type="match status" value="1"/>
</dbReference>
<comment type="caution">
    <text evidence="4">The sequence shown here is derived from an EMBL/GenBank/DDBJ whole genome shotgun (WGS) entry which is preliminary data.</text>
</comment>
<dbReference type="RefSeq" id="WP_344080243.1">
    <property type="nucleotide sequence ID" value="NZ_BAAALS010000010.1"/>
</dbReference>
<dbReference type="InterPro" id="IPR002645">
    <property type="entry name" value="STAS_dom"/>
</dbReference>
<accession>A0ABN2KBL7</accession>
<dbReference type="Gene3D" id="3.30.750.24">
    <property type="entry name" value="STAS domain"/>
    <property type="match status" value="1"/>
</dbReference>
<name>A0ABN2KBL7_9ACTN</name>
<sequence>MDPDSTPAGLTIDAQPTPGSGVVLALAGYIDLSNVQVLSEAITKAVAHARDITLDLTKVTFLDSTGLREFASGYHQAEAAGVGFRVANPEGSVLDVLRISGMYDYLTEGVHPG</sequence>
<dbReference type="CDD" id="cd07043">
    <property type="entry name" value="STAS_anti-anti-sigma_factors"/>
    <property type="match status" value="1"/>
</dbReference>
<gene>
    <name evidence="4" type="ORF">GCM10009681_24150</name>
</gene>
<evidence type="ECO:0000256" key="1">
    <source>
        <dbReference type="ARBA" id="ARBA00009013"/>
    </source>
</evidence>
<dbReference type="Proteomes" id="UP001500655">
    <property type="component" value="Unassembled WGS sequence"/>
</dbReference>
<dbReference type="SUPFAM" id="SSF52091">
    <property type="entry name" value="SpoIIaa-like"/>
    <property type="match status" value="1"/>
</dbReference>
<dbReference type="NCBIfam" id="TIGR00377">
    <property type="entry name" value="ant_ant_sig"/>
    <property type="match status" value="1"/>
</dbReference>
<dbReference type="EMBL" id="BAAALS010000010">
    <property type="protein sequence ID" value="GAA1752387.1"/>
    <property type="molecule type" value="Genomic_DNA"/>
</dbReference>
<evidence type="ECO:0000313" key="5">
    <source>
        <dbReference type="Proteomes" id="UP001500655"/>
    </source>
</evidence>
<protein>
    <recommendedName>
        <fullName evidence="2">Anti-sigma factor antagonist</fullName>
    </recommendedName>
</protein>
<reference evidence="4 5" key="1">
    <citation type="journal article" date="2019" name="Int. J. Syst. Evol. Microbiol.">
        <title>The Global Catalogue of Microorganisms (GCM) 10K type strain sequencing project: providing services to taxonomists for standard genome sequencing and annotation.</title>
        <authorList>
            <consortium name="The Broad Institute Genomics Platform"/>
            <consortium name="The Broad Institute Genome Sequencing Center for Infectious Disease"/>
            <person name="Wu L."/>
            <person name="Ma J."/>
        </authorList>
    </citation>
    <scope>NUCLEOTIDE SEQUENCE [LARGE SCALE GENOMIC DNA]</scope>
    <source>
        <strain evidence="4 5">JCM 13249</strain>
    </source>
</reference>
<evidence type="ECO:0000313" key="4">
    <source>
        <dbReference type="EMBL" id="GAA1752387.1"/>
    </source>
</evidence>